<evidence type="ECO:0008006" key="4">
    <source>
        <dbReference type="Google" id="ProtNLM"/>
    </source>
</evidence>
<evidence type="ECO:0000256" key="1">
    <source>
        <dbReference type="SAM" id="MobiDB-lite"/>
    </source>
</evidence>
<accession>A0ABS7RB21</accession>
<sequence length="82" mass="8896">MKEPRISARLRYEPIGNRYQVVRDGEMIGTHSSKETAAIAIRDRGAGGRQVGRADFGSGPNMPSSRQMCSASVAHHENVTAI</sequence>
<gene>
    <name evidence="2" type="ORF">KVG22_16055</name>
</gene>
<feature type="compositionally biased region" description="Polar residues" evidence="1">
    <location>
        <begin position="61"/>
        <end position="70"/>
    </location>
</feature>
<feature type="region of interest" description="Disordered" evidence="1">
    <location>
        <begin position="44"/>
        <end position="82"/>
    </location>
</feature>
<evidence type="ECO:0000313" key="2">
    <source>
        <dbReference type="EMBL" id="MBY8918118.1"/>
    </source>
</evidence>
<dbReference type="Proteomes" id="UP000777661">
    <property type="component" value="Unassembled WGS sequence"/>
</dbReference>
<reference evidence="2 3" key="1">
    <citation type="submission" date="2021-06" db="EMBL/GenBank/DDBJ databases">
        <title>Nitratireductor porphyridii sp. nov., isolated from a small marine red alga, Porphyridium purpureum in South Korea.</title>
        <authorList>
            <person name="Kim K.H."/>
            <person name="Kristyanto S."/>
            <person name="Jeon C.O."/>
        </authorList>
    </citation>
    <scope>NUCLEOTIDE SEQUENCE [LARGE SCALE GENOMIC DNA]</scope>
    <source>
        <strain evidence="2 3">R6</strain>
    </source>
</reference>
<name>A0ABS7RB21_9HYPH</name>
<protein>
    <recommendedName>
        <fullName evidence="4">DUF2188 domain-containing protein</fullName>
    </recommendedName>
</protein>
<organism evidence="2 3">
    <name type="scientific">Nitratireductor rhodophyticola</name>
    <dbReference type="NCBI Taxonomy" id="2854036"/>
    <lineage>
        <taxon>Bacteria</taxon>
        <taxon>Pseudomonadati</taxon>
        <taxon>Pseudomonadota</taxon>
        <taxon>Alphaproteobacteria</taxon>
        <taxon>Hyphomicrobiales</taxon>
        <taxon>Phyllobacteriaceae</taxon>
        <taxon>Nitratireductor</taxon>
    </lineage>
</organism>
<dbReference type="RefSeq" id="WP_223005100.1">
    <property type="nucleotide sequence ID" value="NZ_CBDDTB010000001.1"/>
</dbReference>
<dbReference type="EMBL" id="JAHSQO010000005">
    <property type="protein sequence ID" value="MBY8918118.1"/>
    <property type="molecule type" value="Genomic_DNA"/>
</dbReference>
<evidence type="ECO:0000313" key="3">
    <source>
        <dbReference type="Proteomes" id="UP000777661"/>
    </source>
</evidence>
<comment type="caution">
    <text evidence="2">The sequence shown here is derived from an EMBL/GenBank/DDBJ whole genome shotgun (WGS) entry which is preliminary data.</text>
</comment>
<proteinExistence type="predicted"/>
<keyword evidence="3" id="KW-1185">Reference proteome</keyword>